<dbReference type="PANTHER" id="PTHR42756">
    <property type="entry name" value="TRANSCRIPTIONAL REGULATOR, MARR"/>
    <property type="match status" value="1"/>
</dbReference>
<dbReference type="OrthoDB" id="8906692at2"/>
<keyword evidence="2" id="KW-0238">DNA-binding</keyword>
<dbReference type="STRING" id="1792290.MSP8886_02202"/>
<reference evidence="5 6" key="1">
    <citation type="submission" date="2016-06" db="EMBL/GenBank/DDBJ databases">
        <authorList>
            <person name="Kjaerup R.B."/>
            <person name="Dalgaard T.S."/>
            <person name="Juul-Madsen H.R."/>
        </authorList>
    </citation>
    <scope>NUCLEOTIDE SEQUENCE [LARGE SCALE GENOMIC DNA]</scope>
    <source>
        <strain evidence="5 6">CECT 8886</strain>
    </source>
</reference>
<evidence type="ECO:0000256" key="3">
    <source>
        <dbReference type="ARBA" id="ARBA00023163"/>
    </source>
</evidence>
<dbReference type="SUPFAM" id="SSF46785">
    <property type="entry name" value="Winged helix' DNA-binding domain"/>
    <property type="match status" value="1"/>
</dbReference>
<dbReference type="PANTHER" id="PTHR42756:SF1">
    <property type="entry name" value="TRANSCRIPTIONAL REPRESSOR OF EMRAB OPERON"/>
    <property type="match status" value="1"/>
</dbReference>
<keyword evidence="3" id="KW-0804">Transcription</keyword>
<dbReference type="InterPro" id="IPR036390">
    <property type="entry name" value="WH_DNA-bd_sf"/>
</dbReference>
<dbReference type="GO" id="GO:0003700">
    <property type="term" value="F:DNA-binding transcription factor activity"/>
    <property type="evidence" value="ECO:0007669"/>
    <property type="project" value="InterPro"/>
</dbReference>
<gene>
    <name evidence="5" type="ORF">MSP8886_02202</name>
</gene>
<evidence type="ECO:0000256" key="1">
    <source>
        <dbReference type="ARBA" id="ARBA00023015"/>
    </source>
</evidence>
<dbReference type="InterPro" id="IPR000835">
    <property type="entry name" value="HTH_MarR-typ"/>
</dbReference>
<name>A0A1A8TEG8_9GAMM</name>
<proteinExistence type="predicted"/>
<accession>A0A1A8TEG8</accession>
<evidence type="ECO:0000313" key="5">
    <source>
        <dbReference type="EMBL" id="SBS31677.1"/>
    </source>
</evidence>
<dbReference type="EMBL" id="FLOB01000004">
    <property type="protein sequence ID" value="SBS31677.1"/>
    <property type="molecule type" value="Genomic_DNA"/>
</dbReference>
<dbReference type="GO" id="GO:0003677">
    <property type="term" value="F:DNA binding"/>
    <property type="evidence" value="ECO:0007669"/>
    <property type="project" value="UniProtKB-KW"/>
</dbReference>
<dbReference type="PRINTS" id="PR00598">
    <property type="entry name" value="HTHMARR"/>
</dbReference>
<evidence type="ECO:0000313" key="6">
    <source>
        <dbReference type="Proteomes" id="UP000092544"/>
    </source>
</evidence>
<sequence>MFDLNSFIPYRLNQAAQQTSEALARKYRKQLGLSIPEWRVLTHLGRYDKLSVRDLEKSVGLARVAASRAGSNLCNKGWVKKIVNEQDRRLVEFSLTDAGRENYERVTLLAESTEAILLKSLAEADQKKLLELLDKIEESARQII</sequence>
<dbReference type="PROSITE" id="PS50995">
    <property type="entry name" value="HTH_MARR_2"/>
    <property type="match status" value="1"/>
</dbReference>
<keyword evidence="6" id="KW-1185">Reference proteome</keyword>
<dbReference type="Proteomes" id="UP000092544">
    <property type="component" value="Unassembled WGS sequence"/>
</dbReference>
<dbReference type="Pfam" id="PF12802">
    <property type="entry name" value="MarR_2"/>
    <property type="match status" value="1"/>
</dbReference>
<dbReference type="SMART" id="SM00347">
    <property type="entry name" value="HTH_MARR"/>
    <property type="match status" value="1"/>
</dbReference>
<keyword evidence="1" id="KW-0805">Transcription regulation</keyword>
<dbReference type="RefSeq" id="WP_067016318.1">
    <property type="nucleotide sequence ID" value="NZ_FLOB01000004.1"/>
</dbReference>
<protein>
    <submittedName>
        <fullName evidence="5">Transcriptional repressor MprA</fullName>
    </submittedName>
</protein>
<dbReference type="Gene3D" id="1.10.10.10">
    <property type="entry name" value="Winged helix-like DNA-binding domain superfamily/Winged helix DNA-binding domain"/>
    <property type="match status" value="1"/>
</dbReference>
<evidence type="ECO:0000256" key="2">
    <source>
        <dbReference type="ARBA" id="ARBA00023125"/>
    </source>
</evidence>
<evidence type="ECO:0000259" key="4">
    <source>
        <dbReference type="PROSITE" id="PS50995"/>
    </source>
</evidence>
<organism evidence="5 6">
    <name type="scientific">Marinomonas spartinae</name>
    <dbReference type="NCBI Taxonomy" id="1792290"/>
    <lineage>
        <taxon>Bacteria</taxon>
        <taxon>Pseudomonadati</taxon>
        <taxon>Pseudomonadota</taxon>
        <taxon>Gammaproteobacteria</taxon>
        <taxon>Oceanospirillales</taxon>
        <taxon>Oceanospirillaceae</taxon>
        <taxon>Marinomonas</taxon>
    </lineage>
</organism>
<dbReference type="AlphaFoldDB" id="A0A1A8TEG8"/>
<dbReference type="InterPro" id="IPR036388">
    <property type="entry name" value="WH-like_DNA-bd_sf"/>
</dbReference>
<feature type="domain" description="HTH marR-type" evidence="4">
    <location>
        <begin position="5"/>
        <end position="138"/>
    </location>
</feature>